<evidence type="ECO:0008006" key="7">
    <source>
        <dbReference type="Google" id="ProtNLM"/>
    </source>
</evidence>
<dbReference type="Gene3D" id="1.25.20.10">
    <property type="entry name" value="Bacterial muramidases"/>
    <property type="match status" value="1"/>
</dbReference>
<dbReference type="InterPro" id="IPR037061">
    <property type="entry name" value="Lytic_TGlycoase_superhlx_L_sf"/>
</dbReference>
<dbReference type="PANTHER" id="PTHR37423">
    <property type="entry name" value="SOLUBLE LYTIC MUREIN TRANSGLYCOSYLASE-RELATED"/>
    <property type="match status" value="1"/>
</dbReference>
<proteinExistence type="inferred from homology"/>
<dbReference type="PROSITE" id="PS00922">
    <property type="entry name" value="TRANSGLYCOSYLASE"/>
    <property type="match status" value="1"/>
</dbReference>
<accession>A0A1V8M7N9</accession>
<dbReference type="Proteomes" id="UP000191980">
    <property type="component" value="Unassembled WGS sequence"/>
</dbReference>
<dbReference type="InterPro" id="IPR012289">
    <property type="entry name" value="Lytic_TGlycosylase_superhlx_L"/>
</dbReference>
<evidence type="ECO:0000313" key="5">
    <source>
        <dbReference type="EMBL" id="OQK17594.1"/>
    </source>
</evidence>
<dbReference type="GO" id="GO:0008933">
    <property type="term" value="F:peptidoglycan lytic transglycosylase activity"/>
    <property type="evidence" value="ECO:0007669"/>
    <property type="project" value="InterPro"/>
</dbReference>
<dbReference type="GO" id="GO:0042597">
    <property type="term" value="C:periplasmic space"/>
    <property type="evidence" value="ECO:0007669"/>
    <property type="project" value="InterPro"/>
</dbReference>
<dbReference type="PANTHER" id="PTHR37423:SF5">
    <property type="entry name" value="SOLUBLE LYTIC MUREIN TRANSGLYCOSYLASE"/>
    <property type="match status" value="1"/>
</dbReference>
<dbReference type="RefSeq" id="WP_158083074.1">
    <property type="nucleotide sequence ID" value="NZ_LPUF01000001.1"/>
</dbReference>
<keyword evidence="2" id="KW-0732">Signal</keyword>
<dbReference type="OrthoDB" id="92254at2"/>
<dbReference type="InterPro" id="IPR008258">
    <property type="entry name" value="Transglycosylase_SLT_dom_1"/>
</dbReference>
<dbReference type="GO" id="GO:0000270">
    <property type="term" value="P:peptidoglycan metabolic process"/>
    <property type="evidence" value="ECO:0007669"/>
    <property type="project" value="InterPro"/>
</dbReference>
<evidence type="ECO:0000313" key="6">
    <source>
        <dbReference type="Proteomes" id="UP000191980"/>
    </source>
</evidence>
<dbReference type="Gene3D" id="1.10.530.10">
    <property type="match status" value="1"/>
</dbReference>
<dbReference type="Pfam" id="PF01464">
    <property type="entry name" value="SLT"/>
    <property type="match status" value="1"/>
</dbReference>
<dbReference type="InterPro" id="IPR023346">
    <property type="entry name" value="Lysozyme-like_dom_sf"/>
</dbReference>
<evidence type="ECO:0000259" key="3">
    <source>
        <dbReference type="Pfam" id="PF01464"/>
    </source>
</evidence>
<dbReference type="Pfam" id="PF14718">
    <property type="entry name" value="SLT_L"/>
    <property type="match status" value="1"/>
</dbReference>
<dbReference type="InterPro" id="IPR008939">
    <property type="entry name" value="Lytic_TGlycosylase_superhlx_U"/>
</dbReference>
<dbReference type="EMBL" id="LPUF01000001">
    <property type="protein sequence ID" value="OQK17594.1"/>
    <property type="molecule type" value="Genomic_DNA"/>
</dbReference>
<comment type="similarity">
    <text evidence="1">Belongs to the transglycosylase Slt family.</text>
</comment>
<sequence length="651" mass="75634">MFKNGGKATIKKGSMWLKCQKILFLFLLSGSFESYASVLEQQRQGFLQAEMMIASGDDQGYAAISTDLKSYPLYFYLQYQWLSKHLEQDKQILDFLHNAKESRYTQKLRWKWLDYLYRQGKWNTFVANYTSSNSKLFQCRYNWAQYQRNYKTKALKATKKIWLTGSSLPKGCDPLLTKFTQSSYLTQELIWQRFMLAAKARQYSLATYLVKMLSSAIERENAEKWLKLVKNPALISQAGFFSAVSKAQQAEMFTYAMKRMVSADVENAAGLWDAKKTAFKLSKNQVFQVERAIALQFTFNKSAKAYARFSELPQLDATTRIWAVRAALIENNWQHVDQALQNLSVKEKNQERWRYWQAKALLQTNQSEKGLAIYKQLANERSYYGFLAADYLHQDYALVDKPIILNESNKLRLLSQEKFVIINEFRALEMEKEAQQFWWEAVRNLKGDDLLSAAKIAQQWQWHRLAILTVSRAKYWDDVGLRFPVDYAEKIEENALIQQLESAIIYGLVRRESMFDPSAGSPAGAMGLMQIMPGTGRQIAKETHFPWRSKAVLLQPSVNLKFGAYYYKQMLDKFDGNFALAAAAYNAGPHNVNKWLKIDRDYAADIWIETIPYKETRAYVAAVLTYALIYQSRLQSGNLRMNDFMQDIKYK</sequence>
<reference evidence="5 6" key="1">
    <citation type="submission" date="2015-12" db="EMBL/GenBank/DDBJ databases">
        <authorList>
            <person name="Shamseldin A."/>
            <person name="Moawad H."/>
            <person name="Abd El-Rahim W.M."/>
            <person name="Sadowsky M.J."/>
        </authorList>
    </citation>
    <scope>NUCLEOTIDE SEQUENCE [LARGE SCALE GENOMIC DNA]</scope>
    <source>
        <strain evidence="5 6">WF1</strain>
    </source>
</reference>
<keyword evidence="6" id="KW-1185">Reference proteome</keyword>
<dbReference type="Gene3D" id="1.10.1240.20">
    <property type="entry name" value="Lytic transglycosylase, superhelical linker domain"/>
    <property type="match status" value="1"/>
</dbReference>
<evidence type="ECO:0000256" key="2">
    <source>
        <dbReference type="ARBA" id="ARBA00022729"/>
    </source>
</evidence>
<dbReference type="InterPro" id="IPR000189">
    <property type="entry name" value="Transglyc_AS"/>
</dbReference>
<gene>
    <name evidence="5" type="ORF">AU255_06920</name>
</gene>
<feature type="domain" description="Transglycosylase SLT" evidence="3">
    <location>
        <begin position="491"/>
        <end position="606"/>
    </location>
</feature>
<name>A0A1V8M7N9_9GAMM</name>
<dbReference type="CDD" id="cd13401">
    <property type="entry name" value="Slt70-like"/>
    <property type="match status" value="1"/>
</dbReference>
<feature type="domain" description="Lytic transglycosylase superhelical linker" evidence="4">
    <location>
        <begin position="416"/>
        <end position="479"/>
    </location>
</feature>
<evidence type="ECO:0000259" key="4">
    <source>
        <dbReference type="Pfam" id="PF14718"/>
    </source>
</evidence>
<dbReference type="GO" id="GO:0004553">
    <property type="term" value="F:hydrolase activity, hydrolyzing O-glycosyl compounds"/>
    <property type="evidence" value="ECO:0007669"/>
    <property type="project" value="InterPro"/>
</dbReference>
<dbReference type="STRING" id="1420851.AU255_06920"/>
<dbReference type="GO" id="GO:0016020">
    <property type="term" value="C:membrane"/>
    <property type="evidence" value="ECO:0007669"/>
    <property type="project" value="InterPro"/>
</dbReference>
<organism evidence="5 6">
    <name type="scientific">Methyloprofundus sedimenti</name>
    <dbReference type="NCBI Taxonomy" id="1420851"/>
    <lineage>
        <taxon>Bacteria</taxon>
        <taxon>Pseudomonadati</taxon>
        <taxon>Pseudomonadota</taxon>
        <taxon>Gammaproteobacteria</taxon>
        <taxon>Methylococcales</taxon>
        <taxon>Methylococcaceae</taxon>
        <taxon>Methyloprofundus</taxon>
    </lineage>
</organism>
<dbReference type="AlphaFoldDB" id="A0A1V8M7N9"/>
<evidence type="ECO:0000256" key="1">
    <source>
        <dbReference type="ARBA" id="ARBA00007734"/>
    </source>
</evidence>
<comment type="caution">
    <text evidence="5">The sequence shown here is derived from an EMBL/GenBank/DDBJ whole genome shotgun (WGS) entry which is preliminary data.</text>
</comment>
<dbReference type="SUPFAM" id="SSF53955">
    <property type="entry name" value="Lysozyme-like"/>
    <property type="match status" value="1"/>
</dbReference>
<dbReference type="SUPFAM" id="SSF48435">
    <property type="entry name" value="Bacterial muramidases"/>
    <property type="match status" value="1"/>
</dbReference>
<protein>
    <recommendedName>
        <fullName evidence="7">Lytic transglycosylase</fullName>
    </recommendedName>
</protein>